<dbReference type="Proteomes" id="UP000325440">
    <property type="component" value="Unassembled WGS sequence"/>
</dbReference>
<keyword evidence="2" id="KW-1185">Reference proteome</keyword>
<keyword evidence="1" id="KW-0255">Endonuclease</keyword>
<sequence length="53" mass="5994">DHLTLNIGTYLRIRNLNIEGITKAKCEILSKIMINNKVDVIALQETHTTDEAD</sequence>
<keyword evidence="1" id="KW-0269">Exonuclease</keyword>
<reference evidence="1 2" key="1">
    <citation type="submission" date="2019-08" db="EMBL/GenBank/DDBJ databases">
        <authorList>
            <person name="Alioto T."/>
            <person name="Alioto T."/>
            <person name="Gomez Garrido J."/>
        </authorList>
    </citation>
    <scope>NUCLEOTIDE SEQUENCE [LARGE SCALE GENOMIC DNA]</scope>
</reference>
<keyword evidence="1" id="KW-0540">Nuclease</keyword>
<dbReference type="OrthoDB" id="409048at2759"/>
<dbReference type="EMBL" id="CABPRJ010000693">
    <property type="protein sequence ID" value="VVC31250.1"/>
    <property type="molecule type" value="Genomic_DNA"/>
</dbReference>
<accession>A0A5E4MGG0</accession>
<feature type="non-terminal residue" evidence="1">
    <location>
        <position position="1"/>
    </location>
</feature>
<dbReference type="GO" id="GO:0004519">
    <property type="term" value="F:endonuclease activity"/>
    <property type="evidence" value="ECO:0007669"/>
    <property type="project" value="UniProtKB-KW"/>
</dbReference>
<dbReference type="Gene3D" id="3.60.10.10">
    <property type="entry name" value="Endonuclease/exonuclease/phosphatase"/>
    <property type="match status" value="1"/>
</dbReference>
<proteinExistence type="predicted"/>
<dbReference type="AlphaFoldDB" id="A0A5E4MGG0"/>
<dbReference type="InterPro" id="IPR036691">
    <property type="entry name" value="Endo/exonu/phosph_ase_sf"/>
</dbReference>
<evidence type="ECO:0000313" key="2">
    <source>
        <dbReference type="Proteomes" id="UP000325440"/>
    </source>
</evidence>
<keyword evidence="1" id="KW-0378">Hydrolase</keyword>
<protein>
    <submittedName>
        <fullName evidence="1">Endonuclease/exonuclease/phosphatase</fullName>
    </submittedName>
</protein>
<evidence type="ECO:0000313" key="1">
    <source>
        <dbReference type="EMBL" id="VVC31250.1"/>
    </source>
</evidence>
<name>A0A5E4MGG0_9HEMI</name>
<organism evidence="1 2">
    <name type="scientific">Cinara cedri</name>
    <dbReference type="NCBI Taxonomy" id="506608"/>
    <lineage>
        <taxon>Eukaryota</taxon>
        <taxon>Metazoa</taxon>
        <taxon>Ecdysozoa</taxon>
        <taxon>Arthropoda</taxon>
        <taxon>Hexapoda</taxon>
        <taxon>Insecta</taxon>
        <taxon>Pterygota</taxon>
        <taxon>Neoptera</taxon>
        <taxon>Paraneoptera</taxon>
        <taxon>Hemiptera</taxon>
        <taxon>Sternorrhyncha</taxon>
        <taxon>Aphidomorpha</taxon>
        <taxon>Aphidoidea</taxon>
        <taxon>Aphididae</taxon>
        <taxon>Lachninae</taxon>
        <taxon>Cinara</taxon>
    </lineage>
</organism>
<gene>
    <name evidence="1" type="ORF">CINCED_3A021710</name>
</gene>
<dbReference type="GO" id="GO:0004527">
    <property type="term" value="F:exonuclease activity"/>
    <property type="evidence" value="ECO:0007669"/>
    <property type="project" value="UniProtKB-KW"/>
</dbReference>
<dbReference type="SUPFAM" id="SSF56219">
    <property type="entry name" value="DNase I-like"/>
    <property type="match status" value="1"/>
</dbReference>